<dbReference type="InterPro" id="IPR009506">
    <property type="entry name" value="YjiS-like"/>
</dbReference>
<evidence type="ECO:0000313" key="3">
    <source>
        <dbReference type="Proteomes" id="UP001143328"/>
    </source>
</evidence>
<proteinExistence type="predicted"/>
<name>A0A9W6K3E3_9PSED</name>
<keyword evidence="3" id="KW-1185">Reference proteome</keyword>
<feature type="domain" description="YjiS-like" evidence="1">
    <location>
        <begin position="37"/>
        <end position="71"/>
    </location>
</feature>
<dbReference type="Pfam" id="PF06568">
    <property type="entry name" value="YjiS-like"/>
    <property type="match status" value="1"/>
</dbReference>
<reference evidence="2" key="1">
    <citation type="journal article" date="2014" name="Int. J. Syst. Evol. Microbiol.">
        <title>Complete genome sequence of Corynebacterium casei LMG S-19264T (=DSM 44701T), isolated from a smear-ripened cheese.</title>
        <authorList>
            <consortium name="US DOE Joint Genome Institute (JGI-PGF)"/>
            <person name="Walter F."/>
            <person name="Albersmeier A."/>
            <person name="Kalinowski J."/>
            <person name="Ruckert C."/>
        </authorList>
    </citation>
    <scope>NUCLEOTIDE SEQUENCE</scope>
    <source>
        <strain evidence="2">VKM B-2935</strain>
    </source>
</reference>
<dbReference type="AlphaFoldDB" id="A0A9W6K3E3"/>
<evidence type="ECO:0000259" key="1">
    <source>
        <dbReference type="Pfam" id="PF06568"/>
    </source>
</evidence>
<sequence length="82" mass="9090">MNGLSDVRLTLGHNELVGKLAVAKAVSSRVAAPKAPMSRWAAFWRRLTTRRALLNLTDAQLADIGITRAQANYEALRPFWTL</sequence>
<reference evidence="2" key="2">
    <citation type="submission" date="2023-01" db="EMBL/GenBank/DDBJ databases">
        <authorList>
            <person name="Sun Q."/>
            <person name="Evtushenko L."/>
        </authorList>
    </citation>
    <scope>NUCLEOTIDE SEQUENCE</scope>
    <source>
        <strain evidence="2">VKM B-2935</strain>
    </source>
</reference>
<protein>
    <recommendedName>
        <fullName evidence="1">YjiS-like domain-containing protein</fullName>
    </recommendedName>
</protein>
<comment type="caution">
    <text evidence="2">The sequence shown here is derived from an EMBL/GenBank/DDBJ whole genome shotgun (WGS) entry which is preliminary data.</text>
</comment>
<accession>A0A9W6K3E3</accession>
<organism evidence="2 3">
    <name type="scientific">Pseudomonas turukhanskensis</name>
    <dbReference type="NCBI Taxonomy" id="1806536"/>
    <lineage>
        <taxon>Bacteria</taxon>
        <taxon>Pseudomonadati</taxon>
        <taxon>Pseudomonadota</taxon>
        <taxon>Gammaproteobacteria</taxon>
        <taxon>Pseudomonadales</taxon>
        <taxon>Pseudomonadaceae</taxon>
        <taxon>Pseudomonas</taxon>
    </lineage>
</organism>
<gene>
    <name evidence="2" type="ORF">GCM10017655_05900</name>
</gene>
<dbReference type="RefSeq" id="WP_271193772.1">
    <property type="nucleotide sequence ID" value="NZ_BSFN01000001.1"/>
</dbReference>
<dbReference type="Proteomes" id="UP001143328">
    <property type="component" value="Unassembled WGS sequence"/>
</dbReference>
<evidence type="ECO:0000313" key="2">
    <source>
        <dbReference type="EMBL" id="GLK87528.1"/>
    </source>
</evidence>
<dbReference type="EMBL" id="BSFN01000001">
    <property type="protein sequence ID" value="GLK87528.1"/>
    <property type="molecule type" value="Genomic_DNA"/>
</dbReference>